<sequence>MVHLNHFFCFKKFWVFFSSQMEKELMEIRTQLQEKEVLLTENHNKLQEKQILLTESHNKLQEKEAKLQEKEAKLKEHMAIILQYREKEANFLQMESWTQLQEKEAKLKEVMAIILQYREKEANFLQVEMKEMNPPRKILKDQKVDMDAEQPASVGILSSSWNLLKTPVSHSREQWLPNERVALFGIHINFNT</sequence>
<evidence type="ECO:0000313" key="2">
    <source>
        <dbReference type="Ensembl" id="ENSEBUP00000026492.1"/>
    </source>
</evidence>
<proteinExistence type="predicted"/>
<evidence type="ECO:0000313" key="3">
    <source>
        <dbReference type="Proteomes" id="UP000694388"/>
    </source>
</evidence>
<dbReference type="AlphaFoldDB" id="A0A8C4RAE9"/>
<name>A0A8C4RAE9_EPTBU</name>
<reference evidence="2" key="2">
    <citation type="submission" date="2025-09" db="UniProtKB">
        <authorList>
            <consortium name="Ensembl"/>
        </authorList>
    </citation>
    <scope>IDENTIFICATION</scope>
</reference>
<reference evidence="2" key="1">
    <citation type="submission" date="2025-08" db="UniProtKB">
        <authorList>
            <consortium name="Ensembl"/>
        </authorList>
    </citation>
    <scope>IDENTIFICATION</scope>
</reference>
<accession>A0A8C4RAE9</accession>
<feature type="coiled-coil region" evidence="1">
    <location>
        <begin position="18"/>
        <end position="120"/>
    </location>
</feature>
<dbReference type="Ensembl" id="ENSEBUT00000027068.1">
    <property type="protein sequence ID" value="ENSEBUP00000026492.1"/>
    <property type="gene ID" value="ENSEBUG00000016313.1"/>
</dbReference>
<dbReference type="Proteomes" id="UP000694388">
    <property type="component" value="Unplaced"/>
</dbReference>
<evidence type="ECO:0000256" key="1">
    <source>
        <dbReference type="SAM" id="Coils"/>
    </source>
</evidence>
<organism evidence="2 3">
    <name type="scientific">Eptatretus burgeri</name>
    <name type="common">Inshore hagfish</name>
    <dbReference type="NCBI Taxonomy" id="7764"/>
    <lineage>
        <taxon>Eukaryota</taxon>
        <taxon>Metazoa</taxon>
        <taxon>Chordata</taxon>
        <taxon>Craniata</taxon>
        <taxon>Vertebrata</taxon>
        <taxon>Cyclostomata</taxon>
        <taxon>Myxini</taxon>
        <taxon>Myxiniformes</taxon>
        <taxon>Myxinidae</taxon>
        <taxon>Eptatretinae</taxon>
        <taxon>Eptatretus</taxon>
    </lineage>
</organism>
<keyword evidence="1" id="KW-0175">Coiled coil</keyword>
<protein>
    <submittedName>
        <fullName evidence="2">Uncharacterized protein</fullName>
    </submittedName>
</protein>
<keyword evidence="3" id="KW-1185">Reference proteome</keyword>